<accession>A0ABR4AWY5</accession>
<protein>
    <submittedName>
        <fullName evidence="2">Uncharacterized protein</fullName>
    </submittedName>
</protein>
<feature type="region of interest" description="Disordered" evidence="1">
    <location>
        <begin position="167"/>
        <end position="205"/>
    </location>
</feature>
<feature type="compositionally biased region" description="Polar residues" evidence="1">
    <location>
        <begin position="167"/>
        <end position="192"/>
    </location>
</feature>
<evidence type="ECO:0000313" key="3">
    <source>
        <dbReference type="Proteomes" id="UP001590951"/>
    </source>
</evidence>
<gene>
    <name evidence="2" type="ORF">ABVK25_010588</name>
</gene>
<organism evidence="2 3">
    <name type="scientific">Lepraria finkii</name>
    <dbReference type="NCBI Taxonomy" id="1340010"/>
    <lineage>
        <taxon>Eukaryota</taxon>
        <taxon>Fungi</taxon>
        <taxon>Dikarya</taxon>
        <taxon>Ascomycota</taxon>
        <taxon>Pezizomycotina</taxon>
        <taxon>Lecanoromycetes</taxon>
        <taxon>OSLEUM clade</taxon>
        <taxon>Lecanoromycetidae</taxon>
        <taxon>Lecanorales</taxon>
        <taxon>Lecanorineae</taxon>
        <taxon>Stereocaulaceae</taxon>
        <taxon>Lepraria</taxon>
    </lineage>
</organism>
<evidence type="ECO:0000313" key="2">
    <source>
        <dbReference type="EMBL" id="KAL2049159.1"/>
    </source>
</evidence>
<comment type="caution">
    <text evidence="2">The sequence shown here is derived from an EMBL/GenBank/DDBJ whole genome shotgun (WGS) entry which is preliminary data.</text>
</comment>
<feature type="region of interest" description="Disordered" evidence="1">
    <location>
        <begin position="329"/>
        <end position="348"/>
    </location>
</feature>
<sequence length="634" mass="71807">MASVPLLCNICPKDPDFSDISHLLTHVSSKGHLSHYFKAQVKARQDSSIREKLDSYDRWYDRYNIEKLLSERMTAKEHKDTKTRKPSNRINPPASSKETKPRKRRATPVASQRVESPSPIKTEGVIDPQLPQSLLAAPHVLSASPFLNGAQHDMAARHRAYVPHMSKWQNKSTSPYGLPEATNSRQKSSPRPTTCPEHDTDSESGYFQSFLRSPTRTAYPDPAECSGLRTGFSPKLGAQVMTTIELQRDRSSTPEKARVLPSPILKGVKWPGMSLFDSAIFEEQRRRNQKKDDSILERMELNSVAVEQIERIYWPDGALKKARLITGYVESSPSRSPTPPHAPLKRRRTKANKALLKDLSSNDLKLRRKLRPCKTSRVPAKQASDQQDLSERTLARLDVPDFAYHHNEHMGYDPADEEESQRQLTYGDTKISRKRAFEIFSDEINDQKDASPDHYSKTNGNPLPQTLHGHHNVLQHHRPNFTRHRTPLASSQLSSGHQFGAQLDRCSWDSHLHTFSKGPLPSMPEDRENVEPVLDSEGWVDDTAGPAIYQRVTQRYFSVTGNQPPQFFNSLPPHMDLRGLAEPRYFGSTLNPLNPYLRQQLQPYQAQIHSHHSASTGCPTQMVEDLGQLSPAMT</sequence>
<keyword evidence="3" id="KW-1185">Reference proteome</keyword>
<dbReference type="EMBL" id="JBHFEH010000070">
    <property type="protein sequence ID" value="KAL2049159.1"/>
    <property type="molecule type" value="Genomic_DNA"/>
</dbReference>
<dbReference type="Proteomes" id="UP001590951">
    <property type="component" value="Unassembled WGS sequence"/>
</dbReference>
<evidence type="ECO:0000256" key="1">
    <source>
        <dbReference type="SAM" id="MobiDB-lite"/>
    </source>
</evidence>
<name>A0ABR4AWY5_9LECA</name>
<feature type="region of interest" description="Disordered" evidence="1">
    <location>
        <begin position="369"/>
        <end position="391"/>
    </location>
</feature>
<proteinExistence type="predicted"/>
<reference evidence="2 3" key="1">
    <citation type="submission" date="2024-09" db="EMBL/GenBank/DDBJ databases">
        <title>Rethinking Asexuality: The Enigmatic Case of Functional Sexual Genes in Lepraria (Stereocaulaceae).</title>
        <authorList>
            <person name="Doellman M."/>
            <person name="Sun Y."/>
            <person name="Barcenas-Pena A."/>
            <person name="Lumbsch H.T."/>
            <person name="Grewe F."/>
        </authorList>
    </citation>
    <scope>NUCLEOTIDE SEQUENCE [LARGE SCALE GENOMIC DNA]</scope>
    <source>
        <strain evidence="2 3">Grewe 0041</strain>
    </source>
</reference>
<feature type="region of interest" description="Disordered" evidence="1">
    <location>
        <begin position="74"/>
        <end position="125"/>
    </location>
</feature>
<feature type="compositionally biased region" description="Basic and acidic residues" evidence="1">
    <location>
        <begin position="445"/>
        <end position="456"/>
    </location>
</feature>
<feature type="region of interest" description="Disordered" evidence="1">
    <location>
        <begin position="442"/>
        <end position="469"/>
    </location>
</feature>